<evidence type="ECO:0000259" key="2">
    <source>
        <dbReference type="PROSITE" id="PS50837"/>
    </source>
</evidence>
<sequence length="732" mass="81568">MRGVWCGTLWGVADGHEIHNEFHGQAKTSFQFGPNYGHISVNSPSSLSVINERQAEHLRDLAGLVRSASERELEKWGLRGRDALPVRWHTAADDLFDHWTKIQGDGAPVSLDGEFTEIRETYETVESRRLVILGRAGSGKTVLAHRFILDLVRHNPTGPVPVLFSLSDWNPITEFRSWLIEHIIRDFAFLDTPDTSGKKMAEVFVRRDLILPVLDGFDEIPKQHRSKAIRQISSVDLPLILTSRPDEYARAVHEIRAVGGAAAIVLEDLPLDESHAYLRQSTGKPCGYVWDVVFEHLRTAPDDLASRNLTTVLTSPLMVVLARTVYNDNSGHQPGELLDTEQFPTAEDIEDRLLHRYLNTAYTHDAQRPHWSSDQARRWLGYLATHLTRRNSHDFAWWRLPATLHRHIRILATVVALGTTVALTAGVAYGIVYWIIYGFANAFIDAISIGIASGIAAGVVVGGINELRLLSERGGQEPERLRLGSWQRSHSQRSFSTRFKKVTSVFAKGLALGLALGLGLGFSFELVSNLSGIFGLPVHGGTLMLMEEIMFGVILDFMYNPVANSIIEINGDSRLSIGLTAYEVAFALTFGITLSLAFGLVNVIVSTLGDTLDPRATEPWKLLATDRQVALVQMVATVLAVWLAFGLANLAWIPYALIGGMLRLALTAWGSWLLFARLWLPLTGRLPWRPKRFLEDAYDRGVLRRAGAVYQFRHARLRDHLARQAQEQSAAT</sequence>
<name>A0ABN3V7J5_9PSEU</name>
<keyword evidence="1" id="KW-0812">Transmembrane</keyword>
<dbReference type="InterPro" id="IPR027417">
    <property type="entry name" value="P-loop_NTPase"/>
</dbReference>
<dbReference type="Proteomes" id="UP001500979">
    <property type="component" value="Unassembled WGS sequence"/>
</dbReference>
<dbReference type="PROSITE" id="PS50837">
    <property type="entry name" value="NACHT"/>
    <property type="match status" value="1"/>
</dbReference>
<accession>A0ABN3V7J5</accession>
<gene>
    <name evidence="3" type="ORF">GCM10010470_13240</name>
</gene>
<feature type="domain" description="NACHT" evidence="2">
    <location>
        <begin position="128"/>
        <end position="220"/>
    </location>
</feature>
<feature type="transmembrane region" description="Helical" evidence="1">
    <location>
        <begin position="410"/>
        <end position="436"/>
    </location>
</feature>
<dbReference type="CDD" id="cd00882">
    <property type="entry name" value="Ras_like_GTPase"/>
    <property type="match status" value="1"/>
</dbReference>
<comment type="caution">
    <text evidence="3">The sequence shown here is derived from an EMBL/GenBank/DDBJ whole genome shotgun (WGS) entry which is preliminary data.</text>
</comment>
<dbReference type="Gene3D" id="3.40.50.300">
    <property type="entry name" value="P-loop containing nucleotide triphosphate hydrolases"/>
    <property type="match status" value="1"/>
</dbReference>
<reference evidence="3 4" key="1">
    <citation type="journal article" date="2019" name="Int. J. Syst. Evol. Microbiol.">
        <title>The Global Catalogue of Microorganisms (GCM) 10K type strain sequencing project: providing services to taxonomists for standard genome sequencing and annotation.</title>
        <authorList>
            <consortium name="The Broad Institute Genomics Platform"/>
            <consortium name="The Broad Institute Genome Sequencing Center for Infectious Disease"/>
            <person name="Wu L."/>
            <person name="Ma J."/>
        </authorList>
    </citation>
    <scope>NUCLEOTIDE SEQUENCE [LARGE SCALE GENOMIC DNA]</scope>
    <source>
        <strain evidence="3 4">JCM 9383</strain>
    </source>
</reference>
<keyword evidence="1" id="KW-1133">Transmembrane helix</keyword>
<dbReference type="EMBL" id="BAAAUX010000006">
    <property type="protein sequence ID" value="GAA2780767.1"/>
    <property type="molecule type" value="Genomic_DNA"/>
</dbReference>
<feature type="transmembrane region" description="Helical" evidence="1">
    <location>
        <begin position="442"/>
        <end position="464"/>
    </location>
</feature>
<evidence type="ECO:0000313" key="4">
    <source>
        <dbReference type="Proteomes" id="UP001500979"/>
    </source>
</evidence>
<feature type="transmembrane region" description="Helical" evidence="1">
    <location>
        <begin position="505"/>
        <end position="524"/>
    </location>
</feature>
<keyword evidence="1" id="KW-0472">Membrane</keyword>
<protein>
    <submittedName>
        <fullName evidence="3">NACHT domain-containing protein</fullName>
    </submittedName>
</protein>
<proteinExistence type="predicted"/>
<evidence type="ECO:0000313" key="3">
    <source>
        <dbReference type="EMBL" id="GAA2780767.1"/>
    </source>
</evidence>
<organism evidence="3 4">
    <name type="scientific">Saccharopolyspora taberi</name>
    <dbReference type="NCBI Taxonomy" id="60895"/>
    <lineage>
        <taxon>Bacteria</taxon>
        <taxon>Bacillati</taxon>
        <taxon>Actinomycetota</taxon>
        <taxon>Actinomycetes</taxon>
        <taxon>Pseudonocardiales</taxon>
        <taxon>Pseudonocardiaceae</taxon>
        <taxon>Saccharopolyspora</taxon>
    </lineage>
</organism>
<feature type="transmembrane region" description="Helical" evidence="1">
    <location>
        <begin position="584"/>
        <end position="608"/>
    </location>
</feature>
<feature type="transmembrane region" description="Helical" evidence="1">
    <location>
        <begin position="661"/>
        <end position="680"/>
    </location>
</feature>
<dbReference type="InterPro" id="IPR007111">
    <property type="entry name" value="NACHT_NTPase"/>
</dbReference>
<feature type="transmembrane region" description="Helical" evidence="1">
    <location>
        <begin position="629"/>
        <end position="655"/>
    </location>
</feature>
<keyword evidence="4" id="KW-1185">Reference proteome</keyword>
<dbReference type="Pfam" id="PF05729">
    <property type="entry name" value="NACHT"/>
    <property type="match status" value="1"/>
</dbReference>
<dbReference type="SUPFAM" id="SSF52540">
    <property type="entry name" value="P-loop containing nucleoside triphosphate hydrolases"/>
    <property type="match status" value="1"/>
</dbReference>
<evidence type="ECO:0000256" key="1">
    <source>
        <dbReference type="SAM" id="Phobius"/>
    </source>
</evidence>